<evidence type="ECO:0000313" key="1">
    <source>
        <dbReference type="EMBL" id="QDO96786.1"/>
    </source>
</evidence>
<name>A0A516GZ43_9PROT</name>
<accession>A0A516GZ43</accession>
<protein>
    <submittedName>
        <fullName evidence="1">Uncharacterized protein</fullName>
    </submittedName>
</protein>
<evidence type="ECO:0000313" key="2">
    <source>
        <dbReference type="Proteomes" id="UP000317496"/>
    </source>
</evidence>
<dbReference type="Proteomes" id="UP000317496">
    <property type="component" value="Chromosome"/>
</dbReference>
<dbReference type="RefSeq" id="WP_144067767.1">
    <property type="nucleotide sequence ID" value="NZ_CP041636.1"/>
</dbReference>
<dbReference type="KEGG" id="fer:FNB15_05610"/>
<dbReference type="AlphaFoldDB" id="A0A516GZ43"/>
<dbReference type="OrthoDB" id="7278537at2"/>
<organism evidence="1 2">
    <name type="scientific">Ferrovibrio terrae</name>
    <dbReference type="NCBI Taxonomy" id="2594003"/>
    <lineage>
        <taxon>Bacteria</taxon>
        <taxon>Pseudomonadati</taxon>
        <taxon>Pseudomonadota</taxon>
        <taxon>Alphaproteobacteria</taxon>
        <taxon>Rhodospirillales</taxon>
        <taxon>Rhodospirillaceae</taxon>
        <taxon>Ferrovibrio</taxon>
    </lineage>
</organism>
<reference evidence="1 2" key="1">
    <citation type="submission" date="2019-07" db="EMBL/GenBank/DDBJ databases">
        <title>Genome sequencing for Ferrovibrio sp. K5.</title>
        <authorList>
            <person name="Park S.-J."/>
        </authorList>
    </citation>
    <scope>NUCLEOTIDE SEQUENCE [LARGE SCALE GENOMIC DNA]</scope>
    <source>
        <strain evidence="1 2">K5</strain>
    </source>
</reference>
<proteinExistence type="predicted"/>
<gene>
    <name evidence="1" type="ORF">FNB15_05610</name>
</gene>
<keyword evidence="2" id="KW-1185">Reference proteome</keyword>
<sequence>MASNAIELCNRALVTLGAQPVTGFNDATVEAEVTRHLYPALRDGLLSSHPWRFATAQAALPRLPQAPTADYGFAFQLPPDFLRALSAGVIERGRGLNYRISGRRLEADTDSLTLTYVFRPDETGFPPFFDIALIARLAAEFCLPLTESTTRAQLLHQLAEAEFRRAKAIDSQQAEPGRIEDFTLVEVRG</sequence>
<dbReference type="EMBL" id="CP041636">
    <property type="protein sequence ID" value="QDO96786.1"/>
    <property type="molecule type" value="Genomic_DNA"/>
</dbReference>